<dbReference type="AlphaFoldDB" id="A0AAV7WPX9"/>
<protein>
    <submittedName>
        <fullName evidence="2">Uncharacterized protein</fullName>
    </submittedName>
</protein>
<comment type="caution">
    <text evidence="2">The sequence shown here is derived from an EMBL/GenBank/DDBJ whole genome shotgun (WGS) entry which is preliminary data.</text>
</comment>
<evidence type="ECO:0000256" key="1">
    <source>
        <dbReference type="SAM" id="MobiDB-lite"/>
    </source>
</evidence>
<reference evidence="2" key="1">
    <citation type="journal article" date="2022" name="bioRxiv">
        <title>Sequencing and chromosome-scale assembly of the giantPleurodeles waltlgenome.</title>
        <authorList>
            <person name="Brown T."/>
            <person name="Elewa A."/>
            <person name="Iarovenko S."/>
            <person name="Subramanian E."/>
            <person name="Araus A.J."/>
            <person name="Petzold A."/>
            <person name="Susuki M."/>
            <person name="Suzuki K.-i.T."/>
            <person name="Hayashi T."/>
            <person name="Toyoda A."/>
            <person name="Oliveira C."/>
            <person name="Osipova E."/>
            <person name="Leigh N.D."/>
            <person name="Simon A."/>
            <person name="Yun M.H."/>
        </authorList>
    </citation>
    <scope>NUCLEOTIDE SEQUENCE</scope>
    <source>
        <strain evidence="2">20211129_DDA</strain>
        <tissue evidence="2">Liver</tissue>
    </source>
</reference>
<name>A0AAV7WPX9_PLEWA</name>
<evidence type="ECO:0000313" key="2">
    <source>
        <dbReference type="EMBL" id="KAJ1213999.1"/>
    </source>
</evidence>
<gene>
    <name evidence="2" type="ORF">NDU88_001627</name>
</gene>
<sequence length="87" mass="10007">MPPLRPPHRSLPFWLGAHEERQGPRSNQGARFLQQLHGPDHTLLHSARYDVRGKHNKNLVGKVTVVRVVTASPHFAFHQIFSLKDRM</sequence>
<keyword evidence="3" id="KW-1185">Reference proteome</keyword>
<dbReference type="EMBL" id="JANPWB010000001">
    <property type="protein sequence ID" value="KAJ1213999.1"/>
    <property type="molecule type" value="Genomic_DNA"/>
</dbReference>
<evidence type="ECO:0000313" key="3">
    <source>
        <dbReference type="Proteomes" id="UP001066276"/>
    </source>
</evidence>
<dbReference type="Proteomes" id="UP001066276">
    <property type="component" value="Chromosome 1_1"/>
</dbReference>
<accession>A0AAV7WPX9</accession>
<feature type="region of interest" description="Disordered" evidence="1">
    <location>
        <begin position="1"/>
        <end position="27"/>
    </location>
</feature>
<organism evidence="2 3">
    <name type="scientific">Pleurodeles waltl</name>
    <name type="common">Iberian ribbed newt</name>
    <dbReference type="NCBI Taxonomy" id="8319"/>
    <lineage>
        <taxon>Eukaryota</taxon>
        <taxon>Metazoa</taxon>
        <taxon>Chordata</taxon>
        <taxon>Craniata</taxon>
        <taxon>Vertebrata</taxon>
        <taxon>Euteleostomi</taxon>
        <taxon>Amphibia</taxon>
        <taxon>Batrachia</taxon>
        <taxon>Caudata</taxon>
        <taxon>Salamandroidea</taxon>
        <taxon>Salamandridae</taxon>
        <taxon>Pleurodelinae</taxon>
        <taxon>Pleurodeles</taxon>
    </lineage>
</organism>
<proteinExistence type="predicted"/>